<organism evidence="2 3">
    <name type="scientific">Fusarium equiseti</name>
    <name type="common">Fusarium scirpi</name>
    <dbReference type="NCBI Taxonomy" id="61235"/>
    <lineage>
        <taxon>Eukaryota</taxon>
        <taxon>Fungi</taxon>
        <taxon>Dikarya</taxon>
        <taxon>Ascomycota</taxon>
        <taxon>Pezizomycotina</taxon>
        <taxon>Sordariomycetes</taxon>
        <taxon>Hypocreomycetidae</taxon>
        <taxon>Hypocreales</taxon>
        <taxon>Nectriaceae</taxon>
        <taxon>Fusarium</taxon>
        <taxon>Fusarium incarnatum-equiseti species complex</taxon>
    </lineage>
</organism>
<evidence type="ECO:0000313" key="3">
    <source>
        <dbReference type="Proteomes" id="UP000693738"/>
    </source>
</evidence>
<feature type="region of interest" description="Disordered" evidence="1">
    <location>
        <begin position="123"/>
        <end position="283"/>
    </location>
</feature>
<feature type="compositionally biased region" description="Polar residues" evidence="1">
    <location>
        <begin position="179"/>
        <end position="190"/>
    </location>
</feature>
<reference evidence="2" key="1">
    <citation type="submission" date="2021-05" db="EMBL/GenBank/DDBJ databases">
        <authorList>
            <person name="Khan N."/>
        </authorList>
    </citation>
    <scope>NUCLEOTIDE SEQUENCE</scope>
</reference>
<accession>A0A8J2J2S9</accession>
<name>A0A8J2J2S9_FUSEQ</name>
<feature type="compositionally biased region" description="Basic and acidic residues" evidence="1">
    <location>
        <begin position="266"/>
        <end position="283"/>
    </location>
</feature>
<feature type="region of interest" description="Disordered" evidence="1">
    <location>
        <begin position="1"/>
        <end position="20"/>
    </location>
</feature>
<evidence type="ECO:0000256" key="1">
    <source>
        <dbReference type="SAM" id="MobiDB-lite"/>
    </source>
</evidence>
<proteinExistence type="predicted"/>
<dbReference type="EMBL" id="CAJSTJ010000190">
    <property type="protein sequence ID" value="CAG7565825.1"/>
    <property type="molecule type" value="Genomic_DNA"/>
</dbReference>
<comment type="caution">
    <text evidence="2">The sequence shown here is derived from an EMBL/GenBank/DDBJ whole genome shotgun (WGS) entry which is preliminary data.</text>
</comment>
<feature type="compositionally biased region" description="Low complexity" evidence="1">
    <location>
        <begin position="230"/>
        <end position="250"/>
    </location>
</feature>
<feature type="compositionally biased region" description="Polar residues" evidence="1">
    <location>
        <begin position="162"/>
        <end position="172"/>
    </location>
</feature>
<sequence>MWEEAALNRGPAPNSNFDPADRERRRNWIERKLDYGHHWNQLQWQVMTEAAQLRLCMRLHNSGHDSVGATFFDYTVDWAAWEEYIKLRKLDKYEFSWPWGMIMAPGAYDEREGLSQAYKAWREAEGQPASTPKDPKNPKDPKGAKKPEPKRADPQGSGKPPAQQQGGISSSVWARPRNPAQQQGGPSTSRGPKPPKPGQKQGGSSVTPRVPPKPASDQRATSSGADRKPSSQPAAPAQVAESSAAALARARAGKKPGNVPPHLAHKLGDNTKTKAEPTPDEAHEAALAAANRATANREKISELWSEFQGFSLKEKIAEETIEKAKKEEAAKWKDLEDKSYYRFQARLASLREAGKLEYPVMGSAAAFSNKAPPARQAYRPAFKVDRIPPRCPDLELREQIWDMLEFESPAGPFLGPFELALPRWVDFFDLVLGKEGKLFDRIKDLIPRDVAIAWTKNEDGLPKSLVVGPHPDLGHNAKSGPLRKAVREVWFQVVAWATEVYLARPLRLPDYLKCQETLFERSYVVLNKTTMDDLFHVWNNVPNSGDDLFAFSEARKDNLIRWVPEIHAILKVPEEQVELVLQDWVMEGHQTESSLRERIEAVVDHWGESSPVQAHKWQKLVELAIFKDQ</sequence>
<gene>
    <name evidence="2" type="ORF">FEQUK3_LOCUS11539</name>
</gene>
<evidence type="ECO:0000313" key="2">
    <source>
        <dbReference type="EMBL" id="CAG7565825.1"/>
    </source>
</evidence>
<dbReference type="AlphaFoldDB" id="A0A8J2J2S9"/>
<feature type="compositionally biased region" description="Basic and acidic residues" evidence="1">
    <location>
        <begin position="133"/>
        <end position="153"/>
    </location>
</feature>
<dbReference type="Proteomes" id="UP000693738">
    <property type="component" value="Unassembled WGS sequence"/>
</dbReference>
<protein>
    <submittedName>
        <fullName evidence="2">Uncharacterized protein</fullName>
    </submittedName>
</protein>